<name>A0A1Y2BTS0_9FUNG</name>
<dbReference type="OrthoDB" id="44867at2759"/>
<keyword evidence="13" id="KW-0251">Elongation factor</keyword>
<keyword evidence="3 6" id="KW-0863">Zinc-finger</keyword>
<keyword evidence="8" id="KW-0805">Transcription regulation</keyword>
<evidence type="ECO:0000256" key="1">
    <source>
        <dbReference type="ARBA" id="ARBA00004123"/>
    </source>
</evidence>
<dbReference type="InterPro" id="IPR036575">
    <property type="entry name" value="TFIIS_cen_dom_sf"/>
</dbReference>
<dbReference type="GO" id="GO:0001193">
    <property type="term" value="P:maintenance of transcriptional fidelity during transcription elongation by RNA polymerase II"/>
    <property type="evidence" value="ECO:0007669"/>
    <property type="project" value="EnsemblFungi"/>
</dbReference>
<evidence type="ECO:0000256" key="5">
    <source>
        <dbReference type="ARBA" id="ARBA00023242"/>
    </source>
</evidence>
<feature type="compositionally biased region" description="Basic and acidic residues" evidence="9">
    <location>
        <begin position="85"/>
        <end position="95"/>
    </location>
</feature>
<evidence type="ECO:0000256" key="4">
    <source>
        <dbReference type="ARBA" id="ARBA00022833"/>
    </source>
</evidence>
<evidence type="ECO:0000256" key="6">
    <source>
        <dbReference type="PROSITE-ProRule" id="PRU00472"/>
    </source>
</evidence>
<evidence type="ECO:0000259" key="10">
    <source>
        <dbReference type="PROSITE" id="PS51133"/>
    </source>
</evidence>
<evidence type="ECO:0000256" key="7">
    <source>
        <dbReference type="PROSITE-ProRule" id="PRU00649"/>
    </source>
</evidence>
<dbReference type="InterPro" id="IPR001222">
    <property type="entry name" value="Znf_TFIIS"/>
</dbReference>
<dbReference type="NCBIfam" id="TIGR01385">
    <property type="entry name" value="TFSII"/>
    <property type="match status" value="1"/>
</dbReference>
<dbReference type="PANTHER" id="PTHR11477">
    <property type="entry name" value="TRANSCRIPTION FACTOR S-II ZINC FINGER DOMAIN-CONTAINING PROTEIN"/>
    <property type="match status" value="1"/>
</dbReference>
<proteinExistence type="inferred from homology"/>
<dbReference type="SMART" id="SM00440">
    <property type="entry name" value="ZnF_C2C2"/>
    <property type="match status" value="1"/>
</dbReference>
<dbReference type="EMBL" id="MCOG01000142">
    <property type="protein sequence ID" value="ORY37525.1"/>
    <property type="molecule type" value="Genomic_DNA"/>
</dbReference>
<dbReference type="GO" id="GO:0042797">
    <property type="term" value="P:tRNA transcription by RNA polymerase III"/>
    <property type="evidence" value="ECO:0007669"/>
    <property type="project" value="EnsemblFungi"/>
</dbReference>
<keyword evidence="14" id="KW-1185">Reference proteome</keyword>
<keyword evidence="8" id="KW-0804">Transcription</keyword>
<dbReference type="Gene3D" id="1.20.930.10">
    <property type="entry name" value="Conserved domain common to transcription factors TFIIS, elongin A, CRSP70"/>
    <property type="match status" value="1"/>
</dbReference>
<keyword evidence="4 8" id="KW-0862">Zinc</keyword>
<evidence type="ECO:0000256" key="8">
    <source>
        <dbReference type="RuleBase" id="RU368078"/>
    </source>
</evidence>
<dbReference type="GO" id="GO:0031564">
    <property type="term" value="P:transcription antitermination"/>
    <property type="evidence" value="ECO:0007669"/>
    <property type="project" value="EnsemblFungi"/>
</dbReference>
<accession>A0A1Y2BTS0</accession>
<comment type="function">
    <text evidence="8">Necessary for efficient RNA polymerase II transcription elongation past template-encoded arresting sites.</text>
</comment>
<dbReference type="PIRSF" id="PIRSF006704">
    <property type="entry name" value="TF_IIS"/>
    <property type="match status" value="1"/>
</dbReference>
<dbReference type="FunFam" id="1.10.472.30:FF:000003">
    <property type="entry name" value="Transcription elongation factor S-II"/>
    <property type="match status" value="1"/>
</dbReference>
<comment type="subcellular location">
    <subcellularLocation>
        <location evidence="1 7 8">Nucleus</location>
    </subcellularLocation>
</comment>
<dbReference type="PROSITE" id="PS51133">
    <property type="entry name" value="ZF_TFIIS_2"/>
    <property type="match status" value="1"/>
</dbReference>
<dbReference type="InterPro" id="IPR006289">
    <property type="entry name" value="TFSII"/>
</dbReference>
<dbReference type="PANTHER" id="PTHR11477:SF0">
    <property type="entry name" value="IP08861P-RELATED"/>
    <property type="match status" value="1"/>
</dbReference>
<dbReference type="SMART" id="SM00510">
    <property type="entry name" value="TFS2M"/>
    <property type="match status" value="1"/>
</dbReference>
<dbReference type="GO" id="GO:0006362">
    <property type="term" value="P:transcription elongation by RNA polymerase I"/>
    <property type="evidence" value="ECO:0007669"/>
    <property type="project" value="EnsemblFungi"/>
</dbReference>
<dbReference type="GO" id="GO:0031440">
    <property type="term" value="P:regulation of mRNA 3'-end processing"/>
    <property type="evidence" value="ECO:0007669"/>
    <property type="project" value="EnsemblFungi"/>
</dbReference>
<feature type="domain" description="TFIIS N-terminal" evidence="11">
    <location>
        <begin position="6"/>
        <end position="84"/>
    </location>
</feature>
<dbReference type="Pfam" id="PF07500">
    <property type="entry name" value="TFIIS_M"/>
    <property type="match status" value="1"/>
</dbReference>
<sequence>MPSIESDIYDMKKALEKALKDENMKTAKNVLKELYKIRVTASLLQKTQIGKLVNHVKKYQNVSEDVVKLSKRIINNWKQDVQEDIKEKQKSETTKKPLSRSSSHDSLPKVSSNVQKSEKSEKPEKPDVKRTSATDGVRLMSTGDKARDGCAKMIYKALALYEGASPQVVSKKASQIESEVFKIYNGVDNQYKSKIRSLYLNLKDKTNPHLREKIINDVISPAQFCNMSATEMASEEKREEIKKIQDHNLFLARGAESQEAETDQFKCGKCKSRKCKYYQMQTRSADEPMTTFVTCCNCNNHWKFC</sequence>
<dbReference type="Pfam" id="PF01096">
    <property type="entry name" value="Zn_ribbon_TFIIS"/>
    <property type="match status" value="1"/>
</dbReference>
<dbReference type="SMART" id="SM00509">
    <property type="entry name" value="TFS2N"/>
    <property type="match status" value="1"/>
</dbReference>
<dbReference type="Proteomes" id="UP000193920">
    <property type="component" value="Unassembled WGS sequence"/>
</dbReference>
<evidence type="ECO:0000259" key="12">
    <source>
        <dbReference type="PROSITE" id="PS51321"/>
    </source>
</evidence>
<dbReference type="SUPFAM" id="SSF57783">
    <property type="entry name" value="Zinc beta-ribbon"/>
    <property type="match status" value="1"/>
</dbReference>
<keyword evidence="2 8" id="KW-0479">Metal-binding</keyword>
<dbReference type="InterPro" id="IPR003617">
    <property type="entry name" value="TFIIS/CRSP70_N_sub"/>
</dbReference>
<gene>
    <name evidence="13" type="ORF">LY90DRAFT_704610</name>
</gene>
<dbReference type="STRING" id="1754190.A0A1Y2BTS0"/>
<feature type="domain" description="TFIIS central" evidence="12">
    <location>
        <begin position="146"/>
        <end position="260"/>
    </location>
</feature>
<keyword evidence="5 7" id="KW-0539">Nucleus</keyword>
<dbReference type="PROSITE" id="PS00466">
    <property type="entry name" value="ZF_TFIIS_1"/>
    <property type="match status" value="1"/>
</dbReference>
<protein>
    <recommendedName>
        <fullName evidence="8">Transcription elongation factor</fullName>
    </recommendedName>
</protein>
<dbReference type="InterPro" id="IPR017923">
    <property type="entry name" value="TFIIS_N"/>
</dbReference>
<evidence type="ECO:0000259" key="11">
    <source>
        <dbReference type="PROSITE" id="PS51319"/>
    </source>
</evidence>
<dbReference type="Gene3D" id="1.10.472.30">
    <property type="entry name" value="Transcription elongation factor S-II, central domain"/>
    <property type="match status" value="1"/>
</dbReference>
<reference evidence="13 14" key="1">
    <citation type="submission" date="2016-08" db="EMBL/GenBank/DDBJ databases">
        <title>A Parts List for Fungal Cellulosomes Revealed by Comparative Genomics.</title>
        <authorList>
            <consortium name="DOE Joint Genome Institute"/>
            <person name="Haitjema C.H."/>
            <person name="Gilmore S.P."/>
            <person name="Henske J.K."/>
            <person name="Solomon K.V."/>
            <person name="De Groot R."/>
            <person name="Kuo A."/>
            <person name="Mondo S.J."/>
            <person name="Salamov A.A."/>
            <person name="Labutti K."/>
            <person name="Zhao Z."/>
            <person name="Chiniquy J."/>
            <person name="Barry K."/>
            <person name="Brewer H.M."/>
            <person name="Purvine S.O."/>
            <person name="Wright A.T."/>
            <person name="Boxma B."/>
            <person name="Van Alen T."/>
            <person name="Hackstein J.H."/>
            <person name="Baker S.E."/>
            <person name="Grigoriev I.V."/>
            <person name="O'Malley M.A."/>
        </authorList>
    </citation>
    <scope>NUCLEOTIDE SEQUENCE [LARGE SCALE GENOMIC DNA]</scope>
    <source>
        <strain evidence="13 14">G1</strain>
    </source>
</reference>
<dbReference type="AlphaFoldDB" id="A0A1Y2BTS0"/>
<dbReference type="Gene3D" id="2.20.25.10">
    <property type="match status" value="1"/>
</dbReference>
<dbReference type="GO" id="GO:0005634">
    <property type="term" value="C:nucleus"/>
    <property type="evidence" value="ECO:0007669"/>
    <property type="project" value="UniProtKB-SubCell"/>
</dbReference>
<dbReference type="GO" id="GO:0008270">
    <property type="term" value="F:zinc ion binding"/>
    <property type="evidence" value="ECO:0007669"/>
    <property type="project" value="UniProtKB-UniRule"/>
</dbReference>
<feature type="region of interest" description="Disordered" evidence="9">
    <location>
        <begin position="85"/>
        <end position="142"/>
    </location>
</feature>
<evidence type="ECO:0000313" key="13">
    <source>
        <dbReference type="EMBL" id="ORY37525.1"/>
    </source>
</evidence>
<dbReference type="GO" id="GO:0005737">
    <property type="term" value="C:cytoplasm"/>
    <property type="evidence" value="ECO:0007669"/>
    <property type="project" value="EnsemblFungi"/>
</dbReference>
<dbReference type="FunFam" id="2.20.25.10:FF:000001">
    <property type="entry name" value="Probable Transcription elongation factor S-II"/>
    <property type="match status" value="1"/>
</dbReference>
<dbReference type="PROSITE" id="PS51319">
    <property type="entry name" value="TFIIS_N"/>
    <property type="match status" value="1"/>
</dbReference>
<dbReference type="Pfam" id="PF08711">
    <property type="entry name" value="Med26"/>
    <property type="match status" value="1"/>
</dbReference>
<dbReference type="CDD" id="cd13749">
    <property type="entry name" value="Zn-ribbon_TFIIS"/>
    <property type="match status" value="1"/>
</dbReference>
<dbReference type="GO" id="GO:0032968">
    <property type="term" value="P:positive regulation of transcription elongation by RNA polymerase II"/>
    <property type="evidence" value="ECO:0007669"/>
    <property type="project" value="EnsemblFungi"/>
</dbReference>
<dbReference type="GO" id="GO:0045899">
    <property type="term" value="P:positive regulation of RNA polymerase II transcription preinitiation complex assembly"/>
    <property type="evidence" value="ECO:0007669"/>
    <property type="project" value="EnsemblFungi"/>
</dbReference>
<dbReference type="InterPro" id="IPR003618">
    <property type="entry name" value="TFIIS_cen_dom"/>
</dbReference>
<evidence type="ECO:0000313" key="14">
    <source>
        <dbReference type="Proteomes" id="UP000193920"/>
    </source>
</evidence>
<evidence type="ECO:0000256" key="2">
    <source>
        <dbReference type="ARBA" id="ARBA00022723"/>
    </source>
</evidence>
<dbReference type="PROSITE" id="PS51321">
    <property type="entry name" value="TFIIS_CENTRAL"/>
    <property type="match status" value="1"/>
</dbReference>
<dbReference type="InterPro" id="IPR035100">
    <property type="entry name" value="TF_IIS-typ"/>
</dbReference>
<keyword evidence="13" id="KW-0648">Protein biosynthesis</keyword>
<dbReference type="GO" id="GO:0003746">
    <property type="term" value="F:translation elongation factor activity"/>
    <property type="evidence" value="ECO:0007669"/>
    <property type="project" value="UniProtKB-KW"/>
</dbReference>
<dbReference type="GO" id="GO:0000977">
    <property type="term" value="F:RNA polymerase II transcription regulatory region sequence-specific DNA binding"/>
    <property type="evidence" value="ECO:0007669"/>
    <property type="project" value="EnsemblFungi"/>
</dbReference>
<organism evidence="13 14">
    <name type="scientific">Neocallimastix californiae</name>
    <dbReference type="NCBI Taxonomy" id="1754190"/>
    <lineage>
        <taxon>Eukaryota</taxon>
        <taxon>Fungi</taxon>
        <taxon>Fungi incertae sedis</taxon>
        <taxon>Chytridiomycota</taxon>
        <taxon>Chytridiomycota incertae sedis</taxon>
        <taxon>Neocallimastigomycetes</taxon>
        <taxon>Neocallimastigales</taxon>
        <taxon>Neocallimastigaceae</taxon>
        <taxon>Neocallimastix</taxon>
    </lineage>
</organism>
<dbReference type="SUPFAM" id="SSF46942">
    <property type="entry name" value="Elongation factor TFIIS domain 2"/>
    <property type="match status" value="1"/>
</dbReference>
<comment type="similarity">
    <text evidence="8">Belongs to the TFS-II family.</text>
</comment>
<comment type="caution">
    <text evidence="13">The sequence shown here is derived from an EMBL/GenBank/DDBJ whole genome shotgun (WGS) entry which is preliminary data.</text>
</comment>
<dbReference type="GO" id="GO:0001139">
    <property type="term" value="F:RNA polymerase II complex recruiting activity"/>
    <property type="evidence" value="ECO:0007669"/>
    <property type="project" value="EnsemblFungi"/>
</dbReference>
<feature type="domain" description="TFIIS-type" evidence="10">
    <location>
        <begin position="263"/>
        <end position="303"/>
    </location>
</feature>
<dbReference type="SUPFAM" id="SSF47676">
    <property type="entry name" value="Conserved domain common to transcription factors TFIIS, elongin A, CRSP70"/>
    <property type="match status" value="1"/>
</dbReference>
<feature type="compositionally biased region" description="Basic and acidic residues" evidence="9">
    <location>
        <begin position="116"/>
        <end position="132"/>
    </location>
</feature>
<dbReference type="InterPro" id="IPR035441">
    <property type="entry name" value="TFIIS/LEDGF_dom_sf"/>
</dbReference>
<keyword evidence="8" id="KW-0238">DNA-binding</keyword>
<evidence type="ECO:0000256" key="3">
    <source>
        <dbReference type="ARBA" id="ARBA00022771"/>
    </source>
</evidence>
<evidence type="ECO:0000256" key="9">
    <source>
        <dbReference type="SAM" id="MobiDB-lite"/>
    </source>
</evidence>